<name>A0A2T8FB45_9ACTN</name>
<feature type="transmembrane region" description="Helical" evidence="2">
    <location>
        <begin position="128"/>
        <end position="148"/>
    </location>
</feature>
<feature type="transmembrane region" description="Helical" evidence="2">
    <location>
        <begin position="103"/>
        <end position="121"/>
    </location>
</feature>
<evidence type="ECO:0000313" key="3">
    <source>
        <dbReference type="EMBL" id="PVG82924.1"/>
    </source>
</evidence>
<feature type="transmembrane region" description="Helical" evidence="2">
    <location>
        <begin position="326"/>
        <end position="348"/>
    </location>
</feature>
<feature type="transmembrane region" description="Helical" evidence="2">
    <location>
        <begin position="436"/>
        <end position="457"/>
    </location>
</feature>
<sequence length="618" mass="66756">MTADVLQREADTKVHRGRRPRWTRIQRARNPRPGAPDAAGGNVSDRTRLGWFSRLLAGVVSAASSGVGLGVGFGAGLTLGLLSLRVSSAQDIGDYGLIQALDASYFIALGVLSLSFVAYLTRAHAMPSLGVLYLGGLIVLVDAAPLLIEGQPRFQVTYLHAGFAEAIMRSGETFPLLDARFSWPGFFALFGYLSEAAGLSDTMPLAVWFPFIVKALWLAAMWVVLRRLFHDVAVCWLALWIFQMVEWSGQSYYSPQALGVFVYLVCVAVLVVAMDPRERPGPSGRAAVAVAVVSYAALVVSHQLTPFMVISAAGLLGVLGLTRARSLWVLFGVVFLVWFSFGTSDYWAGHIHGLLDDAGQVSSTVEDNVSERLAGNAAHERVIYSRMAISALAAGLAGLGFLLAWRRRRLDVRVVVLAGAPVGALLLQSYGGEGLIRVFLFMLPLLAGAAAFLLLAGRRPVTRGLAMVATAVVLVGLIPLSMLAKYGGESYESVSASERRAAAWVHAHARPGDMVVSIAPAGYLRERRIGEVDYAPALDRFQTGNLMSVRLLMAEHEGRSFLVLSQSQYAYGNQISGLPKGWETELLADLEFSDDFRLVHRDGSSRVYLLEEADDAPS</sequence>
<feature type="transmembrane region" description="Helical" evidence="2">
    <location>
        <begin position="286"/>
        <end position="319"/>
    </location>
</feature>
<feature type="transmembrane region" description="Helical" evidence="2">
    <location>
        <begin position="412"/>
        <end position="430"/>
    </location>
</feature>
<evidence type="ECO:0000313" key="4">
    <source>
        <dbReference type="Proteomes" id="UP000246018"/>
    </source>
</evidence>
<organism evidence="3 4">
    <name type="scientific">Nocardioides gansuensis</name>
    <dbReference type="NCBI Taxonomy" id="2138300"/>
    <lineage>
        <taxon>Bacteria</taxon>
        <taxon>Bacillati</taxon>
        <taxon>Actinomycetota</taxon>
        <taxon>Actinomycetes</taxon>
        <taxon>Propionibacteriales</taxon>
        <taxon>Nocardioidaceae</taxon>
        <taxon>Nocardioides</taxon>
    </lineage>
</organism>
<feature type="compositionally biased region" description="Basic and acidic residues" evidence="1">
    <location>
        <begin position="1"/>
        <end position="14"/>
    </location>
</feature>
<evidence type="ECO:0008006" key="5">
    <source>
        <dbReference type="Google" id="ProtNLM"/>
    </source>
</evidence>
<dbReference type="EMBL" id="QDGZ01000004">
    <property type="protein sequence ID" value="PVG82924.1"/>
    <property type="molecule type" value="Genomic_DNA"/>
</dbReference>
<keyword evidence="2" id="KW-0812">Transmembrane</keyword>
<keyword evidence="2" id="KW-1133">Transmembrane helix</keyword>
<gene>
    <name evidence="3" type="ORF">DDE18_11310</name>
</gene>
<feature type="transmembrane region" description="Helical" evidence="2">
    <location>
        <begin position="55"/>
        <end position="83"/>
    </location>
</feature>
<keyword evidence="4" id="KW-1185">Reference proteome</keyword>
<feature type="transmembrane region" description="Helical" evidence="2">
    <location>
        <begin position="205"/>
        <end position="222"/>
    </location>
</feature>
<proteinExistence type="predicted"/>
<feature type="transmembrane region" description="Helical" evidence="2">
    <location>
        <begin position="464"/>
        <end position="484"/>
    </location>
</feature>
<feature type="compositionally biased region" description="Basic residues" evidence="1">
    <location>
        <begin position="15"/>
        <end position="30"/>
    </location>
</feature>
<feature type="transmembrane region" description="Helical" evidence="2">
    <location>
        <begin position="383"/>
        <end position="405"/>
    </location>
</feature>
<dbReference type="OrthoDB" id="139907at2"/>
<keyword evidence="2" id="KW-0472">Membrane</keyword>
<feature type="transmembrane region" description="Helical" evidence="2">
    <location>
        <begin position="257"/>
        <end position="274"/>
    </location>
</feature>
<feature type="transmembrane region" description="Helical" evidence="2">
    <location>
        <begin position="228"/>
        <end position="245"/>
    </location>
</feature>
<dbReference type="AlphaFoldDB" id="A0A2T8FB45"/>
<evidence type="ECO:0000256" key="2">
    <source>
        <dbReference type="SAM" id="Phobius"/>
    </source>
</evidence>
<protein>
    <recommendedName>
        <fullName evidence="5">Glycosyltransferase RgtA/B/C/D-like domain-containing protein</fullName>
    </recommendedName>
</protein>
<feature type="region of interest" description="Disordered" evidence="1">
    <location>
        <begin position="1"/>
        <end position="42"/>
    </location>
</feature>
<dbReference type="Proteomes" id="UP000246018">
    <property type="component" value="Unassembled WGS sequence"/>
</dbReference>
<dbReference type="RefSeq" id="WP_116572355.1">
    <property type="nucleotide sequence ID" value="NZ_QDGZ01000004.1"/>
</dbReference>
<reference evidence="3 4" key="1">
    <citation type="submission" date="2018-04" db="EMBL/GenBank/DDBJ databases">
        <title>Genome of Nocardioides gansuensis WSJ-1.</title>
        <authorList>
            <person name="Wu S."/>
            <person name="Wang G."/>
        </authorList>
    </citation>
    <scope>NUCLEOTIDE SEQUENCE [LARGE SCALE GENOMIC DNA]</scope>
    <source>
        <strain evidence="3 4">WSJ-1</strain>
    </source>
</reference>
<accession>A0A2T8FB45</accession>
<evidence type="ECO:0000256" key="1">
    <source>
        <dbReference type="SAM" id="MobiDB-lite"/>
    </source>
</evidence>
<comment type="caution">
    <text evidence="3">The sequence shown here is derived from an EMBL/GenBank/DDBJ whole genome shotgun (WGS) entry which is preliminary data.</text>
</comment>